<name>A0AAD8J306_9APIA</name>
<comment type="caution">
    <text evidence="1">The sequence shown here is derived from an EMBL/GenBank/DDBJ whole genome shotgun (WGS) entry which is preliminary data.</text>
</comment>
<organism evidence="1 2">
    <name type="scientific">Heracleum sosnowskyi</name>
    <dbReference type="NCBI Taxonomy" id="360622"/>
    <lineage>
        <taxon>Eukaryota</taxon>
        <taxon>Viridiplantae</taxon>
        <taxon>Streptophyta</taxon>
        <taxon>Embryophyta</taxon>
        <taxon>Tracheophyta</taxon>
        <taxon>Spermatophyta</taxon>
        <taxon>Magnoliopsida</taxon>
        <taxon>eudicotyledons</taxon>
        <taxon>Gunneridae</taxon>
        <taxon>Pentapetalae</taxon>
        <taxon>asterids</taxon>
        <taxon>campanulids</taxon>
        <taxon>Apiales</taxon>
        <taxon>Apiaceae</taxon>
        <taxon>Apioideae</taxon>
        <taxon>apioid superclade</taxon>
        <taxon>Tordylieae</taxon>
        <taxon>Tordyliinae</taxon>
        <taxon>Heracleum</taxon>
    </lineage>
</organism>
<dbReference type="Proteomes" id="UP001237642">
    <property type="component" value="Unassembled WGS sequence"/>
</dbReference>
<dbReference type="EMBL" id="JAUIZM010000002">
    <property type="protein sequence ID" value="KAK1395668.1"/>
    <property type="molecule type" value="Genomic_DNA"/>
</dbReference>
<reference evidence="1" key="1">
    <citation type="submission" date="2023-02" db="EMBL/GenBank/DDBJ databases">
        <title>Genome of toxic invasive species Heracleum sosnowskyi carries increased number of genes despite the absence of recent whole-genome duplications.</title>
        <authorList>
            <person name="Schelkunov M."/>
            <person name="Shtratnikova V."/>
            <person name="Makarenko M."/>
            <person name="Klepikova A."/>
            <person name="Omelchenko D."/>
            <person name="Novikova G."/>
            <person name="Obukhova E."/>
            <person name="Bogdanov V."/>
            <person name="Penin A."/>
            <person name="Logacheva M."/>
        </authorList>
    </citation>
    <scope>NUCLEOTIDE SEQUENCE</scope>
    <source>
        <strain evidence="1">Hsosn_3</strain>
        <tissue evidence="1">Leaf</tissue>
    </source>
</reference>
<gene>
    <name evidence="1" type="ORF">POM88_005531</name>
</gene>
<proteinExistence type="predicted"/>
<evidence type="ECO:0000313" key="2">
    <source>
        <dbReference type="Proteomes" id="UP001237642"/>
    </source>
</evidence>
<dbReference type="AlphaFoldDB" id="A0AAD8J306"/>
<keyword evidence="2" id="KW-1185">Reference proteome</keyword>
<protein>
    <submittedName>
        <fullName evidence="1">Uncharacterized protein</fullName>
    </submittedName>
</protein>
<evidence type="ECO:0000313" key="1">
    <source>
        <dbReference type="EMBL" id="KAK1395668.1"/>
    </source>
</evidence>
<reference evidence="1" key="2">
    <citation type="submission" date="2023-05" db="EMBL/GenBank/DDBJ databases">
        <authorList>
            <person name="Schelkunov M.I."/>
        </authorList>
    </citation>
    <scope>NUCLEOTIDE SEQUENCE</scope>
    <source>
        <strain evidence="1">Hsosn_3</strain>
        <tissue evidence="1">Leaf</tissue>
    </source>
</reference>
<sequence length="101" mass="11476">MDSKNKKKKKVQRIEVIPENAPYVEDSHITVGSFADESKVATGKIIMLKLVILFYMAQVTGFKSVQEQSPRFNSLKSFLPSFAEASRSSYILSYAWMYSTL</sequence>
<accession>A0AAD8J306</accession>